<organism evidence="1 2">
    <name type="scientific">Coprobacter fastidiosus</name>
    <dbReference type="NCBI Taxonomy" id="1099853"/>
    <lineage>
        <taxon>Bacteria</taxon>
        <taxon>Pseudomonadati</taxon>
        <taxon>Bacteroidota</taxon>
        <taxon>Bacteroidia</taxon>
        <taxon>Bacteroidales</taxon>
        <taxon>Barnesiellaceae</taxon>
        <taxon>Coprobacter</taxon>
    </lineage>
</organism>
<dbReference type="Gene3D" id="3.20.20.80">
    <property type="entry name" value="Glycosidases"/>
    <property type="match status" value="1"/>
</dbReference>
<gene>
    <name evidence="1" type="ORF">DDY73_02680</name>
</gene>
<dbReference type="CDD" id="cd11576">
    <property type="entry name" value="GH99_GH71_like_2"/>
    <property type="match status" value="1"/>
</dbReference>
<evidence type="ECO:0000313" key="2">
    <source>
        <dbReference type="Proteomes" id="UP000262954"/>
    </source>
</evidence>
<dbReference type="Proteomes" id="UP000262954">
    <property type="component" value="Unassembled WGS sequence"/>
</dbReference>
<evidence type="ECO:0000313" key="1">
    <source>
        <dbReference type="EMBL" id="HBJ07887.1"/>
    </source>
</evidence>
<accession>A0A354M048</accession>
<name>A0A354M048_9BACT</name>
<comment type="caution">
    <text evidence="1">The sequence shown here is derived from an EMBL/GenBank/DDBJ whole genome shotgun (WGS) entry which is preliminary data.</text>
</comment>
<protein>
    <submittedName>
        <fullName evidence="1">Xylosidase</fullName>
    </submittedName>
</protein>
<reference evidence="1 2" key="1">
    <citation type="journal article" date="2018" name="Nat. Biotechnol.">
        <title>A standardized bacterial taxonomy based on genome phylogeny substantially revises the tree of life.</title>
        <authorList>
            <person name="Parks D.H."/>
            <person name="Chuvochina M."/>
            <person name="Waite D.W."/>
            <person name="Rinke C."/>
            <person name="Skarshewski A."/>
            <person name="Chaumeil P.A."/>
            <person name="Hugenholtz P."/>
        </authorList>
    </citation>
    <scope>NUCLEOTIDE SEQUENCE [LARGE SCALE GENOMIC DNA]</scope>
    <source>
        <strain evidence="1">UBA11482</strain>
    </source>
</reference>
<sequence length="408" mass="46646">MKKTFCVLLGILIFCTAGIEAKKKYSSYKGLIMAGYQGWFNTPDDGANRKWRHYPGKQGFKPGSCSIDMWPDVSEYEKVYSTPFRFADGGVASVFSSYDESTVDTHFRWMKEYGLDGVFMQRFVGEVKNPSGKNHFNKVLASATKAADKYDRAICVMYDLSGMKGTDASFVLDDIDELTRLFNIGNRKKNPSYLFHNGRPLVVIWGVGFNDRRRYTTEDVELIVDGLKKRGFSVMLGVPTYWRELRSDTENNPKLHELIRKSDIIMSWFVGRYNDRSFEKFKHLVPEDIAWCKSNKIDYAPLVFPGFSWKNMKGMNSHSTPRNKGQFLWDQMYNAVSSGAEMIYVAMFDEMDEGTAIFKCATKVPIGESVFVPIEEGLSSDHYLWLVGQGKKMLKNPKGFSSELPVRK</sequence>
<dbReference type="AlphaFoldDB" id="A0A354M048"/>
<dbReference type="EMBL" id="DNWC01000041">
    <property type="protein sequence ID" value="HBJ07887.1"/>
    <property type="molecule type" value="Genomic_DNA"/>
</dbReference>
<proteinExistence type="predicted"/>